<feature type="transmembrane region" description="Helical" evidence="1">
    <location>
        <begin position="179"/>
        <end position="197"/>
    </location>
</feature>
<reference evidence="2 3" key="1">
    <citation type="submission" date="2024-05" db="EMBL/GenBank/DDBJ databases">
        <authorList>
            <person name="De Oliveira J.P."/>
            <person name="Noriler S.A."/>
            <person name="De Oliveira A.G."/>
            <person name="Sipoli D.S."/>
        </authorList>
    </citation>
    <scope>NUCLEOTIDE SEQUENCE [LARGE SCALE GENOMIC DNA]</scope>
    <source>
        <strain evidence="2 3">LABIM189</strain>
    </source>
</reference>
<dbReference type="EMBL" id="JBDOJC010000001">
    <property type="protein sequence ID" value="MEO2217990.1"/>
    <property type="molecule type" value="Genomic_DNA"/>
</dbReference>
<protein>
    <submittedName>
        <fullName evidence="2">Type VI secretion system effector</fullName>
    </submittedName>
</protein>
<sequence length="247" mass="27385">MQKLTTSLPRINSLAKVSGQISHYKKQRTLANFFFTDNNQKIMGLAAIAGGLTGAFGQAAGNVRDAANLHEEADYVEMKVDGQPVKGWVWFSPFSDGDIVEVIGTKKESYFEAIAICRPSDRVISLYPHCSRGKKAHVKSVLKWWVILTGIIIAFIAILDGLINFFSSTQVEYVAQTASFFYAALSIYAISGIFAYVNGRKFMIFVRAATQVFKIIGLENVDNVNLPKLTKRKPGDPGVFGVMYFNY</sequence>
<keyword evidence="1" id="KW-1133">Transmembrane helix</keyword>
<keyword evidence="1" id="KW-0472">Membrane</keyword>
<keyword evidence="1" id="KW-0812">Transmembrane</keyword>
<dbReference type="RefSeq" id="WP_347371003.1">
    <property type="nucleotide sequence ID" value="NZ_JBDOJC010000001.1"/>
</dbReference>
<dbReference type="NCBIfam" id="NF041560">
    <property type="entry name" value="T6SS_Burk_ExIF"/>
    <property type="match status" value="1"/>
</dbReference>
<keyword evidence="3" id="KW-1185">Reference proteome</keyword>
<gene>
    <name evidence="2" type="ORF">ABGV49_13075</name>
</gene>
<comment type="caution">
    <text evidence="2">The sequence shown here is derived from an EMBL/GenBank/DDBJ whole genome shotgun (WGS) entry which is preliminary data.</text>
</comment>
<accession>A0ABV0FD30</accession>
<proteinExistence type="predicted"/>
<evidence type="ECO:0000313" key="3">
    <source>
        <dbReference type="Proteomes" id="UP001455709"/>
    </source>
</evidence>
<dbReference type="InterPro" id="IPR048130">
    <property type="entry name" value="T6SS_ExIF-like"/>
</dbReference>
<dbReference type="Proteomes" id="UP001455709">
    <property type="component" value="Unassembled WGS sequence"/>
</dbReference>
<evidence type="ECO:0000256" key="1">
    <source>
        <dbReference type="SAM" id="Phobius"/>
    </source>
</evidence>
<evidence type="ECO:0000313" key="2">
    <source>
        <dbReference type="EMBL" id="MEO2217990.1"/>
    </source>
</evidence>
<feature type="transmembrane region" description="Helical" evidence="1">
    <location>
        <begin position="144"/>
        <end position="167"/>
    </location>
</feature>
<name>A0ABV0FD30_9NEIS</name>
<organism evidence="2 3">
    <name type="scientific">Chromobacterium vaccinii</name>
    <dbReference type="NCBI Taxonomy" id="1108595"/>
    <lineage>
        <taxon>Bacteria</taxon>
        <taxon>Pseudomonadati</taxon>
        <taxon>Pseudomonadota</taxon>
        <taxon>Betaproteobacteria</taxon>
        <taxon>Neisseriales</taxon>
        <taxon>Chromobacteriaceae</taxon>
        <taxon>Chromobacterium</taxon>
    </lineage>
</organism>